<dbReference type="SMART" id="SM00382">
    <property type="entry name" value="AAA"/>
    <property type="match status" value="1"/>
</dbReference>
<dbReference type="Proteomes" id="UP000199582">
    <property type="component" value="Unassembled WGS sequence"/>
</dbReference>
<protein>
    <submittedName>
        <fullName evidence="2">AAA ATPase domain-containing protein</fullName>
    </submittedName>
</protein>
<evidence type="ECO:0000313" key="2">
    <source>
        <dbReference type="EMBL" id="SEK85795.1"/>
    </source>
</evidence>
<feature type="domain" description="AAA+ ATPase" evidence="1">
    <location>
        <begin position="41"/>
        <end position="254"/>
    </location>
</feature>
<dbReference type="InterPro" id="IPR027417">
    <property type="entry name" value="P-loop_NTPase"/>
</dbReference>
<name>A0A1H7KIH5_9RHOB</name>
<sequence>MDPRLNPFVPSAGVRPPEFAGREDLVEQASIAFDRIKAGLHANSMFLLGLRGVGKTVLLNALHEKAKATGFETIKLEVPDDSGGHLAQRLVPGLSVVLRRLDRMANMEQKLGLAAAALRNFAAIFRVEYDGISMGATPATPDAGSGDLEADLPELLRLVADAAAARGSAIGIFIDEIQYLSRPELSALARALHEAAQSGFRLIVIGAGLPQIAALVGEAKSYAERLLLFPEVGPLDDKAARRALREPVERAGVRIDTGALDLIIRETQGYAYFLQTWGKFAWDEAGHDGITEDDLRNASPAILNHLDMNFFRVRFDRCSELEQQYLRAMAELGSGPHRTGDIANALGTNSSQVAATRSKLIKAGMIYSQRHGETAFTVPLFDRFMLRALPELMRYSARKGSRK</sequence>
<evidence type="ECO:0000259" key="1">
    <source>
        <dbReference type="SMART" id="SM00382"/>
    </source>
</evidence>
<dbReference type="SUPFAM" id="SSF52540">
    <property type="entry name" value="P-loop containing nucleoside triphosphate hydrolases"/>
    <property type="match status" value="1"/>
</dbReference>
<dbReference type="AlphaFoldDB" id="A0A1H7KIH5"/>
<reference evidence="2 3" key="1">
    <citation type="submission" date="2016-10" db="EMBL/GenBank/DDBJ databases">
        <authorList>
            <person name="de Groot N.N."/>
        </authorList>
    </citation>
    <scope>NUCLEOTIDE SEQUENCE [LARGE SCALE GENOMIC DNA]</scope>
    <source>
        <strain evidence="2 3">DSM 100674</strain>
    </source>
</reference>
<evidence type="ECO:0000313" key="3">
    <source>
        <dbReference type="Proteomes" id="UP000199582"/>
    </source>
</evidence>
<dbReference type="RefSeq" id="WP_093033103.1">
    <property type="nucleotide sequence ID" value="NZ_FOAG01000002.1"/>
</dbReference>
<dbReference type="Gene3D" id="3.40.50.300">
    <property type="entry name" value="P-loop containing nucleotide triphosphate hydrolases"/>
    <property type="match status" value="1"/>
</dbReference>
<dbReference type="OrthoDB" id="2020141at2"/>
<dbReference type="EMBL" id="FOAG01000002">
    <property type="protein sequence ID" value="SEK85795.1"/>
    <property type="molecule type" value="Genomic_DNA"/>
</dbReference>
<dbReference type="STRING" id="1287727.SAMN05443999_102413"/>
<dbReference type="InterPro" id="IPR003593">
    <property type="entry name" value="AAA+_ATPase"/>
</dbReference>
<dbReference type="PANTHER" id="PTHR34301">
    <property type="entry name" value="DNA-BINDING PROTEIN-RELATED"/>
    <property type="match status" value="1"/>
</dbReference>
<keyword evidence="3" id="KW-1185">Reference proteome</keyword>
<proteinExistence type="predicted"/>
<accession>A0A1H7KIH5</accession>
<dbReference type="InterPro" id="IPR041664">
    <property type="entry name" value="AAA_16"/>
</dbReference>
<gene>
    <name evidence="2" type="ORF">SAMN05443999_102413</name>
</gene>
<dbReference type="Pfam" id="PF13191">
    <property type="entry name" value="AAA_16"/>
    <property type="match status" value="1"/>
</dbReference>
<dbReference type="PANTHER" id="PTHR34301:SF8">
    <property type="entry name" value="ATPASE DOMAIN-CONTAINING PROTEIN"/>
    <property type="match status" value="1"/>
</dbReference>
<organism evidence="2 3">
    <name type="scientific">Roseovarius azorensis</name>
    <dbReference type="NCBI Taxonomy" id="1287727"/>
    <lineage>
        <taxon>Bacteria</taxon>
        <taxon>Pseudomonadati</taxon>
        <taxon>Pseudomonadota</taxon>
        <taxon>Alphaproteobacteria</taxon>
        <taxon>Rhodobacterales</taxon>
        <taxon>Roseobacteraceae</taxon>
        <taxon>Roseovarius</taxon>
    </lineage>
</organism>